<dbReference type="PANTHER" id="PTHR43046">
    <property type="entry name" value="GDP-MANNOSE MANNOSYL HYDROLASE"/>
    <property type="match status" value="1"/>
</dbReference>
<dbReference type="Pfam" id="PF00293">
    <property type="entry name" value="NUDIX"/>
    <property type="match status" value="1"/>
</dbReference>
<dbReference type="AlphaFoldDB" id="A0A2T2XI99"/>
<dbReference type="InterPro" id="IPR000086">
    <property type="entry name" value="NUDIX_hydrolase_dom"/>
</dbReference>
<comment type="similarity">
    <text evidence="3">Belongs to the Nudix hydrolase family.</text>
</comment>
<evidence type="ECO:0000256" key="1">
    <source>
        <dbReference type="ARBA" id="ARBA00001946"/>
    </source>
</evidence>
<evidence type="ECO:0000256" key="2">
    <source>
        <dbReference type="ARBA" id="ARBA00022801"/>
    </source>
</evidence>
<dbReference type="CDD" id="cd02883">
    <property type="entry name" value="NUDIX_Hydrolase"/>
    <property type="match status" value="1"/>
</dbReference>
<name>A0A2T2XI99_9FIRM</name>
<dbReference type="SUPFAM" id="SSF55811">
    <property type="entry name" value="Nudix"/>
    <property type="match status" value="1"/>
</dbReference>
<dbReference type="InterPro" id="IPR059176">
    <property type="entry name" value="UDP-X_N"/>
</dbReference>
<comment type="caution">
    <text evidence="5">The sequence shown here is derived from an EMBL/GenBank/DDBJ whole genome shotgun (WGS) entry which is preliminary data.</text>
</comment>
<dbReference type="PANTHER" id="PTHR43046:SF16">
    <property type="entry name" value="ADP-RIBOSE PYROPHOSPHATASE YJHB-RELATED"/>
    <property type="match status" value="1"/>
</dbReference>
<dbReference type="PROSITE" id="PS00893">
    <property type="entry name" value="NUDIX_BOX"/>
    <property type="match status" value="1"/>
</dbReference>
<dbReference type="Gene3D" id="3.90.79.10">
    <property type="entry name" value="Nucleoside Triphosphate Pyrophosphohydrolase"/>
    <property type="match status" value="1"/>
</dbReference>
<evidence type="ECO:0000313" key="6">
    <source>
        <dbReference type="Proteomes" id="UP000242972"/>
    </source>
</evidence>
<dbReference type="GO" id="GO:0016787">
    <property type="term" value="F:hydrolase activity"/>
    <property type="evidence" value="ECO:0007669"/>
    <property type="project" value="UniProtKB-KW"/>
</dbReference>
<dbReference type="EMBL" id="PXYW01000011">
    <property type="protein sequence ID" value="PSR34202.1"/>
    <property type="molecule type" value="Genomic_DNA"/>
</dbReference>
<reference evidence="5 6" key="1">
    <citation type="journal article" date="2014" name="BMC Genomics">
        <title>Comparison of environmental and isolate Sulfobacillus genomes reveals diverse carbon, sulfur, nitrogen, and hydrogen metabolisms.</title>
        <authorList>
            <person name="Justice N.B."/>
            <person name="Norman A."/>
            <person name="Brown C.T."/>
            <person name="Singh A."/>
            <person name="Thomas B.C."/>
            <person name="Banfield J.F."/>
        </authorList>
    </citation>
    <scope>NUCLEOTIDE SEQUENCE [LARGE SCALE GENOMIC DNA]</scope>
    <source>
        <strain evidence="5">AMDSBA4</strain>
    </source>
</reference>
<dbReference type="PRINTS" id="PR00502">
    <property type="entry name" value="NUDIXFAMILY"/>
</dbReference>
<dbReference type="PROSITE" id="PS51462">
    <property type="entry name" value="NUDIX"/>
    <property type="match status" value="1"/>
</dbReference>
<dbReference type="Gene3D" id="6.10.250.1120">
    <property type="match status" value="1"/>
</dbReference>
<keyword evidence="2 3" id="KW-0378">Hydrolase</keyword>
<protein>
    <recommendedName>
        <fullName evidence="4">Nudix hydrolase domain-containing protein</fullName>
    </recommendedName>
</protein>
<dbReference type="InterPro" id="IPR020084">
    <property type="entry name" value="NUDIX_hydrolase_CS"/>
</dbReference>
<accession>A0A2T2XI99</accession>
<gene>
    <name evidence="5" type="ORF">C7B46_06540</name>
</gene>
<organism evidence="5 6">
    <name type="scientific">Sulfobacillus benefaciens</name>
    <dbReference type="NCBI Taxonomy" id="453960"/>
    <lineage>
        <taxon>Bacteria</taxon>
        <taxon>Bacillati</taxon>
        <taxon>Bacillota</taxon>
        <taxon>Clostridia</taxon>
        <taxon>Eubacteriales</taxon>
        <taxon>Clostridiales Family XVII. Incertae Sedis</taxon>
        <taxon>Sulfobacillus</taxon>
    </lineage>
</organism>
<evidence type="ECO:0000259" key="4">
    <source>
        <dbReference type="PROSITE" id="PS51462"/>
    </source>
</evidence>
<proteinExistence type="inferred from homology"/>
<dbReference type="Proteomes" id="UP000242972">
    <property type="component" value="Unassembled WGS sequence"/>
</dbReference>
<dbReference type="InterPro" id="IPR015797">
    <property type="entry name" value="NUDIX_hydrolase-like_dom_sf"/>
</dbReference>
<evidence type="ECO:0000313" key="5">
    <source>
        <dbReference type="EMBL" id="PSR34202.1"/>
    </source>
</evidence>
<comment type="cofactor">
    <cofactor evidence="1">
        <name>Mg(2+)</name>
        <dbReference type="ChEBI" id="CHEBI:18420"/>
    </cofactor>
</comment>
<dbReference type="Pfam" id="PF12535">
    <property type="entry name" value="Nudix_N"/>
    <property type="match status" value="1"/>
</dbReference>
<evidence type="ECO:0000256" key="3">
    <source>
        <dbReference type="RuleBase" id="RU003476"/>
    </source>
</evidence>
<sequence length="205" mass="22958">MQRGGKSVEDKVLSGRHIAEILEALATEGIYWAKDDYDKKRYQRIRDLAYQLGAEPVENTAPVPRVPVTPKIGVDGAVFNSQGQLLLIQRRDSKLWAMPGGAVEIGEAPSAAVSREVLEETGIQMRPERVVGVFDNWMDRRELAHHLYHIVIAGTAIGGEIMIQESEVLSAVWIERDAPLNPDEFHPGHFSRLQHVWRGDVGYLD</sequence>
<feature type="domain" description="Nudix hydrolase" evidence="4">
    <location>
        <begin position="69"/>
        <end position="196"/>
    </location>
</feature>
<dbReference type="InterPro" id="IPR020476">
    <property type="entry name" value="Nudix_hydrolase"/>
</dbReference>